<reference evidence="1 2" key="1">
    <citation type="submission" date="2024-09" db="EMBL/GenBank/DDBJ databases">
        <authorList>
            <person name="Sun Q."/>
            <person name="Mori K."/>
        </authorList>
    </citation>
    <scope>NUCLEOTIDE SEQUENCE [LARGE SCALE GENOMIC DNA]</scope>
    <source>
        <strain evidence="1 2">CGMCC 1.12926</strain>
    </source>
</reference>
<dbReference type="Proteomes" id="UP001589734">
    <property type="component" value="Unassembled WGS sequence"/>
</dbReference>
<organism evidence="1 2">
    <name type="scientific">Flavobacterium procerum</name>
    <dbReference type="NCBI Taxonomy" id="1455569"/>
    <lineage>
        <taxon>Bacteria</taxon>
        <taxon>Pseudomonadati</taxon>
        <taxon>Bacteroidota</taxon>
        <taxon>Flavobacteriia</taxon>
        <taxon>Flavobacteriales</taxon>
        <taxon>Flavobacteriaceae</taxon>
        <taxon>Flavobacterium</taxon>
    </lineage>
</organism>
<proteinExistence type="predicted"/>
<accession>A0ABV6BLF6</accession>
<dbReference type="EMBL" id="JBHLYW010000005">
    <property type="protein sequence ID" value="MFC0076278.1"/>
    <property type="molecule type" value="Genomic_DNA"/>
</dbReference>
<evidence type="ECO:0000313" key="1">
    <source>
        <dbReference type="EMBL" id="MFC0076278.1"/>
    </source>
</evidence>
<gene>
    <name evidence="1" type="ORF">ACFFLS_04465</name>
</gene>
<dbReference type="Pfam" id="PF13707">
    <property type="entry name" value="RloB"/>
    <property type="match status" value="1"/>
</dbReference>
<name>A0ABV6BLF6_9FLAO</name>
<comment type="caution">
    <text evidence="1">The sequence shown here is derived from an EMBL/GenBank/DDBJ whole genome shotgun (WGS) entry which is preliminary data.</text>
</comment>
<evidence type="ECO:0000313" key="2">
    <source>
        <dbReference type="Proteomes" id="UP001589734"/>
    </source>
</evidence>
<keyword evidence="2" id="KW-1185">Reference proteome</keyword>
<dbReference type="RefSeq" id="WP_379683997.1">
    <property type="nucleotide sequence ID" value="NZ_JBHLYW010000005.1"/>
</dbReference>
<dbReference type="InterPro" id="IPR025591">
    <property type="entry name" value="RloB"/>
</dbReference>
<sequence length="229" mass="27118">MERKRYTLDDYNKKESFKDATKFFIIYEGEDKEPKYFGTFNNLFFEPKKASILHVFEKDTNVVGSQPKKLIERAKSFIENPPKDLPVTPTAEDKFRFVLDVDQHPKEEYPELKEYCESLIDADLFISNYCFEIWLLFHLDEHENIVCKTSKESKTELGLKHTELKIKNYPKGYLTPEYIFKAIERAEKADLNPKDYFPVEKSTKVYLLMKELLKHSILSHKIIDAKIIE</sequence>
<protein>
    <submittedName>
        <fullName evidence="1">RloB family protein</fullName>
    </submittedName>
</protein>